<dbReference type="Gene3D" id="3.40.50.12360">
    <property type="match status" value="1"/>
</dbReference>
<protein>
    <recommendedName>
        <fullName evidence="4">Chromo domain-containing protein</fullName>
    </recommendedName>
</protein>
<feature type="region of interest" description="Disordered" evidence="1">
    <location>
        <begin position="1153"/>
        <end position="1206"/>
    </location>
</feature>
<dbReference type="EMBL" id="LHPN01000006">
    <property type="protein sequence ID" value="OAL71373.1"/>
    <property type="molecule type" value="Genomic_DNA"/>
</dbReference>
<feature type="compositionally biased region" description="Polar residues" evidence="1">
    <location>
        <begin position="1181"/>
        <end position="1192"/>
    </location>
</feature>
<feature type="region of interest" description="Disordered" evidence="1">
    <location>
        <begin position="101"/>
        <end position="202"/>
    </location>
</feature>
<evidence type="ECO:0000313" key="3">
    <source>
        <dbReference type="Proteomes" id="UP000243519"/>
    </source>
</evidence>
<feature type="region of interest" description="Disordered" evidence="1">
    <location>
        <begin position="1"/>
        <end position="43"/>
    </location>
</feature>
<feature type="compositionally biased region" description="Basic and acidic residues" evidence="1">
    <location>
        <begin position="280"/>
        <end position="291"/>
    </location>
</feature>
<dbReference type="Proteomes" id="UP000243519">
    <property type="component" value="Unassembled WGS sequence"/>
</dbReference>
<sequence length="1206" mass="133593">MGPGAKGTTTPSSSSSQALDSRTAASQHSENYSPSQLPGEESVYSSQEYPIKFILDESGGKYLIAWEGPFEPTWEPKSCASYAAVRAWEVEKQKRYISAKQYKEQRPRRTCQTPRRKSLDFVSSSSPGISTQQSIEASQPSSTNLNSSIPSLSQATASSGSIFCPETQSQSIQASRESSARVGGSSSIASTENQPSYHTQTPRRINQYSQESSIPDSTAATWVLESTASSYTLRGRTLTSTRGPPPQQLRQDTDQNLEFLARTYQPSQGTISTSSATHSSSKEHSQRKLRDQLFGPEVLETPPSQLPILDRLEGLSHQIGEPSLENDSRISRKVTDQSFPEFQTPLRNSNTVTESCQSIPKSEYQGEVNQHRYYKASLSRSFIEESPLAAASSCSKNDNRTLRRTVSEVIPKSNNLEYQPHLNRLPASVTMNSSPPDSNASRASANAEVERHTRATSVSEKMKQLWDSDRALRRPLNSLPQSTTSSSAGDILPSAPPNASDIISPLNSQLDKDTANAIGNEAPSSVPIPFVTPQALHYNVEQVTSVPEALESTVQTETTEFDASSPQEQNQDALELEVNVLTLSEMEFAIPLSMDCRVKDEYDNTLEGENKYVEKFLESSPQSSEMGSLEGDSQGLITRMATLVEKLDNITTHPDINIASQAAGTSPDTAKEALWAEYSSSKFQYLGYLIDASNELDLHIIIMAKPGRTVDVVKRYLMGKNFNPGPFPGGEHGDSPAVFSKEKVSFEVRSTTDERGMLASRPPFLIIALDSSFDVNLESVKKLRVAQGHSTLVPVVRLIIANTVEHVKACLPKCTELTRLRLTVQHTLACNDSAGELQDDALGVQENAEETLMYVMDNPATRTWKLPFMEALEIEGQGETPGSELDPMSSTNASRQKRWLESELSDSTNPSKRQRITPTQDITHVSDSVRDLTQTDQNSNPSATQSHTNQSAVDIEALRNALTNSKAKVKTLEASIGALQYRYEAKHNLLHQTRHELEIEKEKSQKSLARFERQKEEITRLKDRNAELVTELEAARSTIKFGGGLESDLEKSREEIRKLEKTMASLERTVQQERSQTEYTRQQYQNASTSAAQSAMEARRLEERVQELEKKANGEAVRLKELKMKKDGEMQLARIKELESLLATRETLLTRKEEEIREMKKNRPSTRATSMQPRSPKYGTSRPSSPGPNNIGSAVRGSALKFRAEI</sequence>
<feature type="region of interest" description="Disordered" evidence="1">
    <location>
        <begin position="426"/>
        <end position="506"/>
    </location>
</feature>
<feature type="compositionally biased region" description="Polar residues" evidence="1">
    <location>
        <begin position="7"/>
        <end position="36"/>
    </location>
</feature>
<feature type="region of interest" description="Disordered" evidence="1">
    <location>
        <begin position="878"/>
        <end position="952"/>
    </location>
</feature>
<feature type="compositionally biased region" description="Polar residues" evidence="1">
    <location>
        <begin position="905"/>
        <end position="952"/>
    </location>
</feature>
<dbReference type="GO" id="GO:0070823">
    <property type="term" value="C:HDA1 complex"/>
    <property type="evidence" value="ECO:0007669"/>
    <property type="project" value="InterPro"/>
</dbReference>
<keyword evidence="3" id="KW-1185">Reference proteome</keyword>
<feature type="compositionally biased region" description="Polar residues" evidence="1">
    <location>
        <begin position="136"/>
        <end position="177"/>
    </location>
</feature>
<comment type="caution">
    <text evidence="2">The sequence shown here is derived from an EMBL/GenBank/DDBJ whole genome shotgun (WGS) entry which is preliminary data.</text>
</comment>
<organism evidence="2 3">
    <name type="scientific">Trichophyton violaceum</name>
    <dbReference type="NCBI Taxonomy" id="34388"/>
    <lineage>
        <taxon>Eukaryota</taxon>
        <taxon>Fungi</taxon>
        <taxon>Dikarya</taxon>
        <taxon>Ascomycota</taxon>
        <taxon>Pezizomycotina</taxon>
        <taxon>Eurotiomycetes</taxon>
        <taxon>Eurotiomycetidae</taxon>
        <taxon>Onygenales</taxon>
        <taxon>Arthrodermataceae</taxon>
        <taxon>Trichophyton</taxon>
    </lineage>
</organism>
<feature type="region of interest" description="Disordered" evidence="1">
    <location>
        <begin position="265"/>
        <end position="299"/>
    </location>
</feature>
<dbReference type="InterPro" id="IPR038609">
    <property type="entry name" value="HDA1_su2/3_sf"/>
</dbReference>
<dbReference type="Pfam" id="PF11496">
    <property type="entry name" value="HDA2-3"/>
    <property type="match status" value="1"/>
</dbReference>
<feature type="compositionally biased region" description="Basic and acidic residues" evidence="1">
    <location>
        <begin position="460"/>
        <end position="472"/>
    </location>
</feature>
<gene>
    <name evidence="2" type="ORF">A7D00_4274</name>
</gene>
<proteinExistence type="predicted"/>
<dbReference type="InterPro" id="IPR021006">
    <property type="entry name" value="Hda2/3"/>
</dbReference>
<reference evidence="2 3" key="1">
    <citation type="submission" date="2016-05" db="EMBL/GenBank/DDBJ databases">
        <title>Genome sequencing of Trichophyton violaceum CMCC(F)T3l isolated from hair.</title>
        <authorList>
            <person name="Zhan P."/>
            <person name="Tao Y."/>
            <person name="Liu W."/>
        </authorList>
    </citation>
    <scope>NUCLEOTIDE SEQUENCE [LARGE SCALE GENOMIC DNA]</scope>
    <source>
        <strain evidence="3">CMCC(F)T3l</strain>
    </source>
</reference>
<feature type="compositionally biased region" description="Low complexity" evidence="1">
    <location>
        <begin position="123"/>
        <end position="135"/>
    </location>
</feature>
<accession>A0A178FII6</accession>
<dbReference type="AlphaFoldDB" id="A0A178FII6"/>
<feature type="compositionally biased region" description="Polar residues" evidence="1">
    <location>
        <begin position="184"/>
        <end position="202"/>
    </location>
</feature>
<dbReference type="OrthoDB" id="3647690at2759"/>
<evidence type="ECO:0008006" key="4">
    <source>
        <dbReference type="Google" id="ProtNLM"/>
    </source>
</evidence>
<evidence type="ECO:0000256" key="1">
    <source>
        <dbReference type="SAM" id="MobiDB-lite"/>
    </source>
</evidence>
<feature type="compositionally biased region" description="Polar residues" evidence="1">
    <location>
        <begin position="429"/>
        <end position="444"/>
    </location>
</feature>
<evidence type="ECO:0000313" key="2">
    <source>
        <dbReference type="EMBL" id="OAL71373.1"/>
    </source>
</evidence>
<feature type="compositionally biased region" description="Polar residues" evidence="1">
    <location>
        <begin position="478"/>
        <end position="488"/>
    </location>
</feature>
<name>A0A178FII6_TRIVO</name>